<dbReference type="Pfam" id="PF00153">
    <property type="entry name" value="Mito_carr"/>
    <property type="match status" value="3"/>
</dbReference>
<dbReference type="AlphaFoldDB" id="A0A7S4KRP3"/>
<dbReference type="InterPro" id="IPR052217">
    <property type="entry name" value="Mito/Peroxisomal_Carrier"/>
</dbReference>
<dbReference type="InterPro" id="IPR018108">
    <property type="entry name" value="MCP_transmembrane"/>
</dbReference>
<dbReference type="EMBL" id="HBKR01015103">
    <property type="protein sequence ID" value="CAE2302589.1"/>
    <property type="molecule type" value="Transcribed_RNA"/>
</dbReference>
<sequence>MPHRPQKSSHLATLKGSSCGTPVIQAVAGALGGTISLLITYPLCLLSTRSQFSIKTKLTSRNRDTIPCSLVQWKFNRLHRLADILQRVFRQLVSIWECLRTWYAGVGSAVSAQLIIQYVYYYAYTIARRLFFEFSPKLLHSVFVDVATASFAGICGATVSQPLWVINTKKSVDLSQQSSLSLLIEIAQKKGILALFDGLLPSYFLVLNPVIAYSIFEGLKKLHSRESSYNENAVLSAKDTFVYSAIGKIVATLVSYPYIVARNLMQYGNLEANHDKRSAERLPKSAINQTEEKISILGAWKHILSNKGLRGLYRGLESKLFQSVLNHSLLFVLQSKISIALTNMFVG</sequence>
<gene>
    <name evidence="12" type="ORF">NAES01612_LOCUS10001</name>
</gene>
<evidence type="ECO:0000256" key="8">
    <source>
        <dbReference type="ARBA" id="ARBA00023140"/>
    </source>
</evidence>
<keyword evidence="3 10" id="KW-0813">Transport</keyword>
<keyword evidence="8" id="KW-0576">Peroxisome</keyword>
<evidence type="ECO:0000256" key="5">
    <source>
        <dbReference type="ARBA" id="ARBA00022737"/>
    </source>
</evidence>
<dbReference type="GO" id="GO:0015217">
    <property type="term" value="F:ADP transmembrane transporter activity"/>
    <property type="evidence" value="ECO:0007669"/>
    <property type="project" value="TreeGrafter"/>
</dbReference>
<evidence type="ECO:0000256" key="7">
    <source>
        <dbReference type="ARBA" id="ARBA00023136"/>
    </source>
</evidence>
<feature type="transmembrane region" description="Helical" evidence="11">
    <location>
        <begin position="143"/>
        <end position="166"/>
    </location>
</feature>
<feature type="transmembrane region" description="Helical" evidence="11">
    <location>
        <begin position="241"/>
        <end position="261"/>
    </location>
</feature>
<comment type="subcellular location">
    <subcellularLocation>
        <location evidence="1">Peroxisome membrane</location>
        <topology evidence="1">Multi-pass membrane protein</topology>
    </subcellularLocation>
</comment>
<reference evidence="12" key="1">
    <citation type="submission" date="2021-01" db="EMBL/GenBank/DDBJ databases">
        <authorList>
            <person name="Corre E."/>
            <person name="Pelletier E."/>
            <person name="Niang G."/>
            <person name="Scheremetjew M."/>
            <person name="Finn R."/>
            <person name="Kale V."/>
            <person name="Holt S."/>
            <person name="Cochrane G."/>
            <person name="Meng A."/>
            <person name="Brown T."/>
            <person name="Cohen L."/>
        </authorList>
    </citation>
    <scope>NUCLEOTIDE SEQUENCE</scope>
    <source>
        <strain evidence="12">SoJaBio B1-5/56/2</strain>
    </source>
</reference>
<feature type="transmembrane region" description="Helical" evidence="11">
    <location>
        <begin position="192"/>
        <end position="216"/>
    </location>
</feature>
<evidence type="ECO:0000256" key="6">
    <source>
        <dbReference type="ARBA" id="ARBA00022989"/>
    </source>
</evidence>
<keyword evidence="6 11" id="KW-1133">Transmembrane helix</keyword>
<evidence type="ECO:0000313" key="12">
    <source>
        <dbReference type="EMBL" id="CAE2302589.1"/>
    </source>
</evidence>
<dbReference type="GO" id="GO:0044610">
    <property type="term" value="F:FMN transmembrane transporter activity"/>
    <property type="evidence" value="ECO:0007669"/>
    <property type="project" value="TreeGrafter"/>
</dbReference>
<dbReference type="GO" id="GO:0005347">
    <property type="term" value="F:ATP transmembrane transporter activity"/>
    <property type="evidence" value="ECO:0007669"/>
    <property type="project" value="TreeGrafter"/>
</dbReference>
<dbReference type="GO" id="GO:0051724">
    <property type="term" value="F:NAD transmembrane transporter activity"/>
    <property type="evidence" value="ECO:0007669"/>
    <property type="project" value="TreeGrafter"/>
</dbReference>
<evidence type="ECO:0000256" key="3">
    <source>
        <dbReference type="ARBA" id="ARBA00022448"/>
    </source>
</evidence>
<feature type="repeat" description="Solcar" evidence="9">
    <location>
        <begin position="140"/>
        <end position="222"/>
    </location>
</feature>
<evidence type="ECO:0000256" key="11">
    <source>
        <dbReference type="SAM" id="Phobius"/>
    </source>
</evidence>
<comment type="similarity">
    <text evidence="2 10">Belongs to the mitochondrial carrier (TC 2.A.29) family.</text>
</comment>
<organism evidence="12">
    <name type="scientific">Paramoeba aestuarina</name>
    <dbReference type="NCBI Taxonomy" id="180227"/>
    <lineage>
        <taxon>Eukaryota</taxon>
        <taxon>Amoebozoa</taxon>
        <taxon>Discosea</taxon>
        <taxon>Flabellinia</taxon>
        <taxon>Dactylopodida</taxon>
        <taxon>Paramoebidae</taxon>
        <taxon>Paramoeba</taxon>
    </lineage>
</organism>
<evidence type="ECO:0000256" key="2">
    <source>
        <dbReference type="ARBA" id="ARBA00006375"/>
    </source>
</evidence>
<accession>A0A7S4KRP3</accession>
<dbReference type="PANTHER" id="PTHR45939">
    <property type="entry name" value="PEROXISOMAL MEMBRANE PROTEIN PMP34-RELATED"/>
    <property type="match status" value="1"/>
</dbReference>
<dbReference type="GO" id="GO:0015228">
    <property type="term" value="F:coenzyme A transmembrane transporter activity"/>
    <property type="evidence" value="ECO:0007669"/>
    <property type="project" value="TreeGrafter"/>
</dbReference>
<dbReference type="GO" id="GO:0080122">
    <property type="term" value="F:AMP transmembrane transporter activity"/>
    <property type="evidence" value="ECO:0007669"/>
    <property type="project" value="TreeGrafter"/>
</dbReference>
<feature type="repeat" description="Solcar" evidence="9">
    <location>
        <begin position="239"/>
        <end position="340"/>
    </location>
</feature>
<keyword evidence="4 9" id="KW-0812">Transmembrane</keyword>
<feature type="transmembrane region" description="Helical" evidence="11">
    <location>
        <begin position="102"/>
        <end position="123"/>
    </location>
</feature>
<keyword evidence="7 9" id="KW-0472">Membrane</keyword>
<dbReference type="SUPFAM" id="SSF103506">
    <property type="entry name" value="Mitochondrial carrier"/>
    <property type="match status" value="1"/>
</dbReference>
<dbReference type="PANTHER" id="PTHR45939:SF5">
    <property type="entry name" value="PEROXISOMAL MEMBRANE PROTEIN PMP34"/>
    <property type="match status" value="1"/>
</dbReference>
<evidence type="ECO:0000256" key="4">
    <source>
        <dbReference type="ARBA" id="ARBA00022692"/>
    </source>
</evidence>
<evidence type="ECO:0000256" key="9">
    <source>
        <dbReference type="PROSITE-ProRule" id="PRU00282"/>
    </source>
</evidence>
<protein>
    <submittedName>
        <fullName evidence="12">Uncharacterized protein</fullName>
    </submittedName>
</protein>
<dbReference type="InterPro" id="IPR023395">
    <property type="entry name" value="MCP_dom_sf"/>
</dbReference>
<evidence type="ECO:0000256" key="1">
    <source>
        <dbReference type="ARBA" id="ARBA00004585"/>
    </source>
</evidence>
<dbReference type="Gene3D" id="1.50.40.10">
    <property type="entry name" value="Mitochondrial carrier domain"/>
    <property type="match status" value="1"/>
</dbReference>
<proteinExistence type="inferred from homology"/>
<name>A0A7S4KRP3_9EUKA</name>
<dbReference type="GO" id="GO:0005778">
    <property type="term" value="C:peroxisomal membrane"/>
    <property type="evidence" value="ECO:0007669"/>
    <property type="project" value="UniProtKB-SubCell"/>
</dbReference>
<dbReference type="GO" id="GO:0015230">
    <property type="term" value="F:FAD transmembrane transporter activity"/>
    <property type="evidence" value="ECO:0007669"/>
    <property type="project" value="TreeGrafter"/>
</dbReference>
<feature type="transmembrane region" description="Helical" evidence="11">
    <location>
        <begin position="23"/>
        <end position="46"/>
    </location>
</feature>
<dbReference type="PROSITE" id="PS50920">
    <property type="entry name" value="SOLCAR"/>
    <property type="match status" value="2"/>
</dbReference>
<keyword evidence="5" id="KW-0677">Repeat</keyword>
<evidence type="ECO:0000256" key="10">
    <source>
        <dbReference type="RuleBase" id="RU000488"/>
    </source>
</evidence>